<dbReference type="HOGENOM" id="CLU_020364_1_0_2"/>
<evidence type="ECO:0000256" key="6">
    <source>
        <dbReference type="ARBA" id="ARBA00023004"/>
    </source>
</evidence>
<reference evidence="11" key="1">
    <citation type="submission" date="2012-03" db="EMBL/GenBank/DDBJ databases">
        <title>Complete genome of Caldisphaera lagunensis DSM 15908.</title>
        <authorList>
            <person name="Lucas S."/>
            <person name="Copeland A."/>
            <person name="Lapidus A."/>
            <person name="Glavina del Rio T."/>
            <person name="Dalin E."/>
            <person name="Tice H."/>
            <person name="Bruce D."/>
            <person name="Goodwin L."/>
            <person name="Pitluck S."/>
            <person name="Peters L."/>
            <person name="Mikhailova N."/>
            <person name="Teshima H."/>
            <person name="Kyrpides N."/>
            <person name="Mavromatis K."/>
            <person name="Ivanova N."/>
            <person name="Brettin T."/>
            <person name="Detter J.C."/>
            <person name="Han C."/>
            <person name="Larimer F."/>
            <person name="Land M."/>
            <person name="Hauser L."/>
            <person name="Markowitz V."/>
            <person name="Cheng J.-F."/>
            <person name="Hugenholtz P."/>
            <person name="Woyke T."/>
            <person name="Wu D."/>
            <person name="Spring S."/>
            <person name="Schroeder M."/>
            <person name="Brambilla E."/>
            <person name="Klenk H.-P."/>
            <person name="Eisen J.A."/>
        </authorList>
    </citation>
    <scope>NUCLEOTIDE SEQUENCE [LARGE SCALE GENOMIC DNA]</scope>
    <source>
        <strain evidence="11">DSM 15908 / JCM 11604 / IC-154</strain>
    </source>
</reference>
<evidence type="ECO:0000256" key="1">
    <source>
        <dbReference type="ARBA" id="ARBA00001966"/>
    </source>
</evidence>
<evidence type="ECO:0000256" key="8">
    <source>
        <dbReference type="ARBA" id="ARBA00049934"/>
    </source>
</evidence>
<dbReference type="Gene3D" id="1.10.599.10">
    <property type="entry name" value="Aldehyde Ferredoxin Oxidoreductase Protein, subunit A, domain 3"/>
    <property type="match status" value="1"/>
</dbReference>
<dbReference type="STRING" id="1056495.Calag_1143"/>
<keyword evidence="3" id="KW-0004">4Fe-4S</keyword>
<dbReference type="GO" id="GO:0051539">
    <property type="term" value="F:4 iron, 4 sulfur cluster binding"/>
    <property type="evidence" value="ECO:0007669"/>
    <property type="project" value="UniProtKB-KW"/>
</dbReference>
<name>L0ACT2_CALLD</name>
<evidence type="ECO:0000256" key="4">
    <source>
        <dbReference type="ARBA" id="ARBA00022723"/>
    </source>
</evidence>
<dbReference type="Pfam" id="PF01314">
    <property type="entry name" value="AFOR_C"/>
    <property type="match status" value="1"/>
</dbReference>
<dbReference type="Proteomes" id="UP000010469">
    <property type="component" value="Chromosome"/>
</dbReference>
<dbReference type="InParanoid" id="L0ACT2"/>
<evidence type="ECO:0000313" key="11">
    <source>
        <dbReference type="Proteomes" id="UP000010469"/>
    </source>
</evidence>
<dbReference type="Gene3D" id="3.60.9.10">
    <property type="entry name" value="Aldehyde ferredoxin oxidoreductase, N-terminal domain"/>
    <property type="match status" value="1"/>
</dbReference>
<dbReference type="GeneID" id="14212403"/>
<dbReference type="RefSeq" id="WP_015232762.1">
    <property type="nucleotide sequence ID" value="NC_019791.1"/>
</dbReference>
<accession>L0ACT2</accession>
<dbReference type="InterPro" id="IPR036503">
    <property type="entry name" value="Ald_Fedxn_OxRdtase_N_sf"/>
</dbReference>
<comment type="cofactor">
    <cofactor evidence="8">
        <name>tungstopterin</name>
        <dbReference type="ChEBI" id="CHEBI:30402"/>
    </cofactor>
</comment>
<dbReference type="EMBL" id="CP003378">
    <property type="protein sequence ID" value="AFZ70865.1"/>
    <property type="molecule type" value="Genomic_DNA"/>
</dbReference>
<evidence type="ECO:0000256" key="2">
    <source>
        <dbReference type="ARBA" id="ARBA00011032"/>
    </source>
</evidence>
<evidence type="ECO:0000256" key="7">
    <source>
        <dbReference type="ARBA" id="ARBA00023014"/>
    </source>
</evidence>
<dbReference type="AlphaFoldDB" id="L0ACT2"/>
<evidence type="ECO:0000256" key="5">
    <source>
        <dbReference type="ARBA" id="ARBA00023002"/>
    </source>
</evidence>
<dbReference type="InterPro" id="IPR001203">
    <property type="entry name" value="OxRdtase_Ald_Fedxn_C"/>
</dbReference>
<dbReference type="eggNOG" id="arCOG00707">
    <property type="taxonomic scope" value="Archaea"/>
</dbReference>
<protein>
    <submittedName>
        <fullName evidence="10">Aldehyde:ferredoxin oxidoreductase</fullName>
    </submittedName>
</protein>
<comment type="cofactor">
    <cofactor evidence="1">
        <name>[4Fe-4S] cluster</name>
        <dbReference type="ChEBI" id="CHEBI:49883"/>
    </cofactor>
</comment>
<dbReference type="InterPro" id="IPR036021">
    <property type="entry name" value="Tungsten_al_ferr_oxy-like_C"/>
</dbReference>
<evidence type="ECO:0000256" key="3">
    <source>
        <dbReference type="ARBA" id="ARBA00022485"/>
    </source>
</evidence>
<dbReference type="KEGG" id="clg:Calag_1143"/>
<dbReference type="InterPro" id="IPR013984">
    <property type="entry name" value="Ald_Fedxn_OxRdtase_dom2"/>
</dbReference>
<dbReference type="GO" id="GO:0016625">
    <property type="term" value="F:oxidoreductase activity, acting on the aldehyde or oxo group of donors, iron-sulfur protein as acceptor"/>
    <property type="evidence" value="ECO:0007669"/>
    <property type="project" value="InterPro"/>
</dbReference>
<keyword evidence="4" id="KW-0479">Metal-binding</keyword>
<evidence type="ECO:0000259" key="9">
    <source>
        <dbReference type="SMART" id="SM00790"/>
    </source>
</evidence>
<keyword evidence="5" id="KW-0560">Oxidoreductase</keyword>
<proteinExistence type="inferred from homology"/>
<dbReference type="SUPFAM" id="SSF56228">
    <property type="entry name" value="Aldehyde ferredoxin oxidoreductase, N-terminal domain"/>
    <property type="match status" value="1"/>
</dbReference>
<dbReference type="PANTHER" id="PTHR30038:SF5">
    <property type="entry name" value="ALDEHYDE FERREDOXIN OXIDOREDUCTASE"/>
    <property type="match status" value="1"/>
</dbReference>
<dbReference type="PANTHER" id="PTHR30038">
    <property type="entry name" value="ALDEHYDE FERREDOXIN OXIDOREDUCTASE"/>
    <property type="match status" value="1"/>
</dbReference>
<dbReference type="GO" id="GO:0046872">
    <property type="term" value="F:metal ion binding"/>
    <property type="evidence" value="ECO:0007669"/>
    <property type="project" value="UniProtKB-KW"/>
</dbReference>
<dbReference type="InterPro" id="IPR013983">
    <property type="entry name" value="Ald_Fedxn_OxRdtase_N"/>
</dbReference>
<dbReference type="OrthoDB" id="30771at2157"/>
<dbReference type="SUPFAM" id="SSF48310">
    <property type="entry name" value="Aldehyde ferredoxin oxidoreductase, C-terminal domains"/>
    <property type="match status" value="1"/>
</dbReference>
<dbReference type="GO" id="GO:0009055">
    <property type="term" value="F:electron transfer activity"/>
    <property type="evidence" value="ECO:0007669"/>
    <property type="project" value="InterPro"/>
</dbReference>
<evidence type="ECO:0000313" key="10">
    <source>
        <dbReference type="EMBL" id="AFZ70865.1"/>
    </source>
</evidence>
<dbReference type="Gene3D" id="1.10.569.10">
    <property type="entry name" value="Aldehyde Ferredoxin Oxidoreductase Protein, subunit A, domain 2"/>
    <property type="match status" value="1"/>
</dbReference>
<dbReference type="InterPro" id="IPR013985">
    <property type="entry name" value="Ald_Fedxn_OxRdtase_dom3"/>
</dbReference>
<keyword evidence="11" id="KW-1185">Reference proteome</keyword>
<comment type="similarity">
    <text evidence="2">Belongs to the AOR/FOR family.</text>
</comment>
<keyword evidence="6" id="KW-0408">Iron</keyword>
<dbReference type="Pfam" id="PF02730">
    <property type="entry name" value="AFOR_N"/>
    <property type="match status" value="1"/>
</dbReference>
<feature type="domain" description="Aldehyde ferredoxin oxidoreductase N-terminal" evidence="9">
    <location>
        <begin position="4"/>
        <end position="206"/>
    </location>
</feature>
<sequence length="610" mass="68305">MKGWNGNILWIDLNKEEAKTIEYPKEWAAEYLGGRGLAIRILWEYNKPGIDPFSPENLLIFAIGPLSGMPIPSSGKLQVASKSPLTGGYGDGNIGTLFSVEMRKSGLDAIVFYGKSEKPLLLNIENDKVSFENADDLWGLDSWETEEKLRKRFGRFAGMVEIGPGGENLVRFATVMSQEGRSGGRPGIGAVMGSKKIKAVVIKGTKNVELFDEKNFKIEGIKALKEVRERPGYNFWMREGTMATVDWAQEASVLPTYNFSEGVFDEYKGIDGYTMESLKVDQRGCPGCNMQCGNVILDTEGNKSELDYENVAILGSNLGIPRLQDVAVLNTLADKYGLDTISLGGVLGWGTEASQKGILNVDGRKLEWGDVKTYKELVSEIAFRKTELGNILAEGTMHACNKVGGCDFAVNAKGLEVSAYDCHTAPGMALAFSTSPIGAHHKDAWVISWEVQNDRFSYDREKAAKVIELQRIRGGMFESITTCRLPWVEIGLNLEHYPLLLTYATGIKYTWDTIYDVADRIYALIRAFWIREFNAWDRKYDMPPEKWFKYPLTKGPLKGGRLSYEGYNQLLDHYYDLRGWDKNGVPKIETLKRLNLEFVIPTLEKIVKLS</sequence>
<dbReference type="InterPro" id="IPR051919">
    <property type="entry name" value="W-dependent_AOR"/>
</dbReference>
<gene>
    <name evidence="10" type="ordered locus">Calag_1143</name>
</gene>
<keyword evidence="7" id="KW-0411">Iron-sulfur</keyword>
<organism evidence="10 11">
    <name type="scientific">Caldisphaera lagunensis (strain DSM 15908 / JCM 11604 / ANMR 0165 / IC-154)</name>
    <dbReference type="NCBI Taxonomy" id="1056495"/>
    <lineage>
        <taxon>Archaea</taxon>
        <taxon>Thermoproteota</taxon>
        <taxon>Thermoprotei</taxon>
        <taxon>Acidilobales</taxon>
        <taxon>Caldisphaeraceae</taxon>
        <taxon>Caldisphaera</taxon>
    </lineage>
</organism>
<dbReference type="SMART" id="SM00790">
    <property type="entry name" value="AFOR_N"/>
    <property type="match status" value="1"/>
</dbReference>